<organism evidence="2 3">
    <name type="scientific">Paenibacillus catalpae</name>
    <dbReference type="NCBI Taxonomy" id="1045775"/>
    <lineage>
        <taxon>Bacteria</taxon>
        <taxon>Bacillati</taxon>
        <taxon>Bacillota</taxon>
        <taxon>Bacilli</taxon>
        <taxon>Bacillales</taxon>
        <taxon>Paenibacillaceae</taxon>
        <taxon>Paenibacillus</taxon>
    </lineage>
</organism>
<feature type="transmembrane region" description="Helical" evidence="1">
    <location>
        <begin position="65"/>
        <end position="83"/>
    </location>
</feature>
<dbReference type="RefSeq" id="WP_091188332.1">
    <property type="nucleotide sequence ID" value="NZ_FOMT01000004.1"/>
</dbReference>
<dbReference type="OrthoDB" id="2082317at2"/>
<keyword evidence="3" id="KW-1185">Reference proteome</keyword>
<evidence type="ECO:0000313" key="2">
    <source>
        <dbReference type="EMBL" id="SFE81139.1"/>
    </source>
</evidence>
<keyword evidence="1" id="KW-0812">Transmembrane</keyword>
<feature type="transmembrane region" description="Helical" evidence="1">
    <location>
        <begin position="6"/>
        <end position="27"/>
    </location>
</feature>
<name>A0A1I2DL13_9BACL</name>
<dbReference type="AlphaFoldDB" id="A0A1I2DL13"/>
<dbReference type="Proteomes" id="UP000198855">
    <property type="component" value="Unassembled WGS sequence"/>
</dbReference>
<dbReference type="EMBL" id="FOMT01000004">
    <property type="protein sequence ID" value="SFE81139.1"/>
    <property type="molecule type" value="Genomic_DNA"/>
</dbReference>
<gene>
    <name evidence="2" type="ORF">SAMN05216378_4154</name>
</gene>
<accession>A0A1I2DL13</accession>
<feature type="transmembrane region" description="Helical" evidence="1">
    <location>
        <begin position="151"/>
        <end position="172"/>
    </location>
</feature>
<keyword evidence="1" id="KW-0472">Membrane</keyword>
<dbReference type="STRING" id="1045775.SAMN05216378_4154"/>
<keyword evidence="1" id="KW-1133">Transmembrane helix</keyword>
<proteinExistence type="predicted"/>
<reference evidence="3" key="1">
    <citation type="submission" date="2016-10" db="EMBL/GenBank/DDBJ databases">
        <authorList>
            <person name="Varghese N."/>
            <person name="Submissions S."/>
        </authorList>
    </citation>
    <scope>NUCLEOTIDE SEQUENCE [LARGE SCALE GENOMIC DNA]</scope>
    <source>
        <strain evidence="3">CGMCC 1.10784</strain>
    </source>
</reference>
<feature type="transmembrane region" description="Helical" evidence="1">
    <location>
        <begin position="118"/>
        <end position="139"/>
    </location>
</feature>
<evidence type="ECO:0000313" key="3">
    <source>
        <dbReference type="Proteomes" id="UP000198855"/>
    </source>
</evidence>
<evidence type="ECO:0000256" key="1">
    <source>
        <dbReference type="SAM" id="Phobius"/>
    </source>
</evidence>
<feature type="transmembrane region" description="Helical" evidence="1">
    <location>
        <begin position="34"/>
        <end position="53"/>
    </location>
</feature>
<protein>
    <submittedName>
        <fullName evidence="2">Uncharacterized protein</fullName>
    </submittedName>
</protein>
<sequence length="186" mass="20719">MVISVIIGCEIAFWVFVLAGLACRYLLRRKRLGAVLLACTPVVDLVLLAATAIDLHQGGEASFVHGLAAIYIGVSIAFGSRMIRWADVRFAHRFAGGPPPAPKVKTGKEHARNERTGWLLHLLAWFIGCALLYGIILWINDENRTASLLSVIQKWSIILAIDFLISFSYTMWPRKPKNADKKEHSH</sequence>